<dbReference type="InterPro" id="IPR032413">
    <property type="entry name" value="Arm_3"/>
</dbReference>
<evidence type="ECO:0000256" key="5">
    <source>
        <dbReference type="ARBA" id="ARBA00022927"/>
    </source>
</evidence>
<keyword evidence="3" id="KW-0677">Repeat</keyword>
<keyword evidence="4" id="KW-0378">Hydrolase</keyword>
<dbReference type="Pfam" id="PF00514">
    <property type="entry name" value="Arm"/>
    <property type="match status" value="6"/>
</dbReference>
<dbReference type="Pfam" id="PF16186">
    <property type="entry name" value="Arm_3"/>
    <property type="match status" value="1"/>
</dbReference>
<dbReference type="EMBL" id="REGN01001288">
    <property type="protein sequence ID" value="RNA35748.1"/>
    <property type="molecule type" value="Genomic_DNA"/>
</dbReference>
<dbReference type="InterPro" id="IPR016024">
    <property type="entry name" value="ARM-type_fold"/>
</dbReference>
<feature type="repeat" description="ARM" evidence="7">
    <location>
        <begin position="80"/>
        <end position="122"/>
    </location>
</feature>
<dbReference type="STRING" id="10195.A0A3M7SJP0"/>
<dbReference type="Pfam" id="PF07910">
    <property type="entry name" value="Peptidase_C78"/>
    <property type="match status" value="1"/>
</dbReference>
<dbReference type="GO" id="GO:0016787">
    <property type="term" value="F:hydrolase activity"/>
    <property type="evidence" value="ECO:0007669"/>
    <property type="project" value="UniProtKB-KW"/>
</dbReference>
<keyword evidence="2" id="KW-0813">Transport</keyword>
<dbReference type="Proteomes" id="UP000276133">
    <property type="component" value="Unassembled WGS sequence"/>
</dbReference>
<keyword evidence="5" id="KW-0653">Protein transport</keyword>
<keyword evidence="6" id="KW-0863">Zinc-finger</keyword>
<evidence type="ECO:0000256" key="1">
    <source>
        <dbReference type="ARBA" id="ARBA00010394"/>
    </source>
</evidence>
<evidence type="ECO:0000313" key="9">
    <source>
        <dbReference type="EMBL" id="RNA35748.1"/>
    </source>
</evidence>
<dbReference type="GO" id="GO:0005634">
    <property type="term" value="C:nucleus"/>
    <property type="evidence" value="ECO:0007669"/>
    <property type="project" value="UniProtKB-ARBA"/>
</dbReference>
<dbReference type="SMART" id="SM00355">
    <property type="entry name" value="ZnF_C2H2"/>
    <property type="match status" value="2"/>
</dbReference>
<sequence>MALQKLLKKRNVDLPDQEIDESELSSSVDHSYQTNSLITNEMIQTLIYGNEEQQLNVTQRFRKLLSKEPNPPIDEVINTGIVPKFVEFLQRSDYQLQFEAAWALTNIASGNSLQTRCVIEAGALPIFVQLLSSPYEDVQEQAVWALGNIAGDSPECRDLVLNHGILAPLLHILAQQARLTMTRNANPPVEFAKVEPALPILAALLFNPDVDVLADASWAISYLSDGPNEKIQKIIEAGVCPRLVELLMHSSLNVVQAALRAVGNIVTGDDSQTQVILNNNALQCLLPLLNSSKESIKKEACWTISNITAGTRAQIQMVFEANIFPKLIEILGTGENKTRKEAAWAVVNATSSGTAEQIRYLVELNVIQPLCDLLGLVDTKIVEVALNGVDNILKLGQTDANVSGSPNLYSLKVEECGGLDKIEFLQGHQNEKIYKKAFQIIEKYFNQEEDDTGLLPQVDQSQQQFQFNVPAGSTGNQPQSGCRKSEYGRIVLTQLLFCRMSKRPLDEPNLCPLCLQSVEGCLQRHFDTEHRELQCPFCAKNFNHHAALDLHVKNVHDGKKSVLICPVCHADFDQADLLQIHIDSHFEASIITNKNNASKSILLSDVEHEMLKERFGMTESKATTNAIAKLNDAYKSSKIDALTYHSEKDKIETKINSVFDDNSTMVKGIVELMEPMALGKNITSRYLCSKCNLYTSGFIDRGYGCGYRNTQMLLSCIREDPNLCKIIFNNNNINMPSVGKIQKLIEQAWSSGFDLMGKEQLGGTLFNTTKWIGASDVAAMFSYLKIKTQLVDIVRSRNSQQNLTDVLFDYVYRYFESRCPSNGKFVYPIFIQHDGHSRTIVGIENGKNKNLIIFDPGCNKKKIHDHVKYNSDRLLTLFRRGLNTFNRNNEYQLLLIKGKFDSDEHQENAKILKSTRIEC</sequence>
<keyword evidence="6" id="KW-0479">Metal-binding</keyword>
<dbReference type="InterPro" id="IPR011989">
    <property type="entry name" value="ARM-like"/>
</dbReference>
<comment type="similarity">
    <text evidence="1">Belongs to the importin alpha family.</text>
</comment>
<reference evidence="9 10" key="1">
    <citation type="journal article" date="2018" name="Sci. Rep.">
        <title>Genomic signatures of local adaptation to the degree of environmental predictability in rotifers.</title>
        <authorList>
            <person name="Franch-Gras L."/>
            <person name="Hahn C."/>
            <person name="Garcia-Roger E.M."/>
            <person name="Carmona M.J."/>
            <person name="Serra M."/>
            <person name="Gomez A."/>
        </authorList>
    </citation>
    <scope>NUCLEOTIDE SEQUENCE [LARGE SCALE GENOMIC DNA]</scope>
    <source>
        <strain evidence="9">HYR1</strain>
    </source>
</reference>
<dbReference type="InterPro" id="IPR000225">
    <property type="entry name" value="Armadillo"/>
</dbReference>
<evidence type="ECO:0000256" key="2">
    <source>
        <dbReference type="ARBA" id="ARBA00022448"/>
    </source>
</evidence>
<dbReference type="FunFam" id="1.25.10.10:FF:000009">
    <property type="entry name" value="Importin subunit alpha"/>
    <property type="match status" value="1"/>
</dbReference>
<dbReference type="PROSITE" id="PS00028">
    <property type="entry name" value="ZINC_FINGER_C2H2_1"/>
    <property type="match status" value="2"/>
</dbReference>
<dbReference type="AlphaFoldDB" id="A0A3M7SJP0"/>
<dbReference type="OrthoDB" id="29145at2759"/>
<proteinExistence type="inferred from homology"/>
<dbReference type="SMART" id="SM00185">
    <property type="entry name" value="ARM"/>
    <property type="match status" value="7"/>
</dbReference>
<dbReference type="InterPro" id="IPR036236">
    <property type="entry name" value="Znf_C2H2_sf"/>
</dbReference>
<dbReference type="SUPFAM" id="SSF57667">
    <property type="entry name" value="beta-beta-alpha zinc fingers"/>
    <property type="match status" value="1"/>
</dbReference>
<dbReference type="GO" id="GO:0008270">
    <property type="term" value="F:zinc ion binding"/>
    <property type="evidence" value="ECO:0007669"/>
    <property type="project" value="UniProtKB-KW"/>
</dbReference>
<evidence type="ECO:0000256" key="4">
    <source>
        <dbReference type="ARBA" id="ARBA00022801"/>
    </source>
</evidence>
<dbReference type="PROSITE" id="PS50157">
    <property type="entry name" value="ZINC_FINGER_C2H2_2"/>
    <property type="match status" value="1"/>
</dbReference>
<keyword evidence="10" id="KW-1185">Reference proteome</keyword>
<feature type="repeat" description="ARM" evidence="7">
    <location>
        <begin position="238"/>
        <end position="280"/>
    </location>
</feature>
<dbReference type="PROSITE" id="PS50176">
    <property type="entry name" value="ARM_REPEAT"/>
    <property type="match status" value="3"/>
</dbReference>
<dbReference type="GO" id="GO:0015031">
    <property type="term" value="P:protein transport"/>
    <property type="evidence" value="ECO:0007669"/>
    <property type="project" value="UniProtKB-KW"/>
</dbReference>
<dbReference type="PANTHER" id="PTHR23316">
    <property type="entry name" value="IMPORTIN ALPHA"/>
    <property type="match status" value="1"/>
</dbReference>
<comment type="caution">
    <text evidence="9">The sequence shown here is derived from an EMBL/GenBank/DDBJ whole genome shotgun (WGS) entry which is preliminary data.</text>
</comment>
<name>A0A3M7SJP0_BRAPC</name>
<evidence type="ECO:0000256" key="6">
    <source>
        <dbReference type="PROSITE-ProRule" id="PRU00042"/>
    </source>
</evidence>
<evidence type="ECO:0000259" key="8">
    <source>
        <dbReference type="PROSITE" id="PS50157"/>
    </source>
</evidence>
<accession>A0A3M7SJP0</accession>
<feature type="repeat" description="ARM" evidence="7">
    <location>
        <begin position="122"/>
        <end position="164"/>
    </location>
</feature>
<dbReference type="Pfam" id="PF05605">
    <property type="entry name" value="zf-Di19"/>
    <property type="match status" value="1"/>
</dbReference>
<dbReference type="SUPFAM" id="SSF48371">
    <property type="entry name" value="ARM repeat"/>
    <property type="match status" value="1"/>
</dbReference>
<dbReference type="InterPro" id="IPR008598">
    <property type="entry name" value="Di19_Zn-bd"/>
</dbReference>
<dbReference type="Gene3D" id="3.30.160.60">
    <property type="entry name" value="Classic Zinc Finger"/>
    <property type="match status" value="1"/>
</dbReference>
<dbReference type="Gene3D" id="1.25.10.10">
    <property type="entry name" value="Leucine-rich Repeat Variant"/>
    <property type="match status" value="1"/>
</dbReference>
<keyword evidence="6" id="KW-0862">Zinc</keyword>
<organism evidence="9 10">
    <name type="scientific">Brachionus plicatilis</name>
    <name type="common">Marine rotifer</name>
    <name type="synonym">Brachionus muelleri</name>
    <dbReference type="NCBI Taxonomy" id="10195"/>
    <lineage>
        <taxon>Eukaryota</taxon>
        <taxon>Metazoa</taxon>
        <taxon>Spiralia</taxon>
        <taxon>Gnathifera</taxon>
        <taxon>Rotifera</taxon>
        <taxon>Eurotatoria</taxon>
        <taxon>Monogononta</taxon>
        <taxon>Pseudotrocha</taxon>
        <taxon>Ploima</taxon>
        <taxon>Brachionidae</taxon>
        <taxon>Brachionus</taxon>
    </lineage>
</organism>
<protein>
    <submittedName>
        <fullName evidence="9">Importin subunit alpha-7 isoform X2</fullName>
    </submittedName>
</protein>
<evidence type="ECO:0000313" key="10">
    <source>
        <dbReference type="Proteomes" id="UP000276133"/>
    </source>
</evidence>
<dbReference type="InterPro" id="IPR013087">
    <property type="entry name" value="Znf_C2H2_type"/>
</dbReference>
<gene>
    <name evidence="9" type="ORF">BpHYR1_036408</name>
</gene>
<dbReference type="InterPro" id="IPR012462">
    <property type="entry name" value="UFSP1/2_DUB_cat"/>
</dbReference>
<evidence type="ECO:0000256" key="7">
    <source>
        <dbReference type="PROSITE-ProRule" id="PRU00259"/>
    </source>
</evidence>
<feature type="domain" description="C2H2-type" evidence="8">
    <location>
        <begin position="533"/>
        <end position="561"/>
    </location>
</feature>
<dbReference type="Gene3D" id="3.90.70.130">
    <property type="match status" value="1"/>
</dbReference>
<evidence type="ECO:0000256" key="3">
    <source>
        <dbReference type="ARBA" id="ARBA00022737"/>
    </source>
</evidence>